<dbReference type="GO" id="GO:0016874">
    <property type="term" value="F:ligase activity"/>
    <property type="evidence" value="ECO:0007669"/>
    <property type="project" value="UniProtKB-KW"/>
</dbReference>
<dbReference type="PANTHER" id="PTHR18866:SF33">
    <property type="entry name" value="METHYLCROTONOYL-COA CARBOXYLASE SUBUNIT ALPHA, MITOCHONDRIAL-RELATED"/>
    <property type="match status" value="1"/>
</dbReference>
<dbReference type="SUPFAM" id="SSF51246">
    <property type="entry name" value="Rudiment single hybrid motif"/>
    <property type="match status" value="1"/>
</dbReference>
<evidence type="ECO:0000256" key="2">
    <source>
        <dbReference type="ARBA" id="ARBA00022741"/>
    </source>
</evidence>
<evidence type="ECO:0008006" key="8">
    <source>
        <dbReference type="Google" id="ProtNLM"/>
    </source>
</evidence>
<evidence type="ECO:0000313" key="7">
    <source>
        <dbReference type="EMBL" id="SUZ57368.1"/>
    </source>
</evidence>
<dbReference type="SUPFAM" id="SSF56059">
    <property type="entry name" value="Glutathione synthetase ATP-binding domain-like"/>
    <property type="match status" value="1"/>
</dbReference>
<dbReference type="Gene3D" id="3.30.470.20">
    <property type="entry name" value="ATP-grasp fold, B domain"/>
    <property type="match status" value="1"/>
</dbReference>
<evidence type="ECO:0000256" key="4">
    <source>
        <dbReference type="ARBA" id="ARBA00023267"/>
    </source>
</evidence>
<dbReference type="GO" id="GO:0005524">
    <property type="term" value="F:ATP binding"/>
    <property type="evidence" value="ECO:0007669"/>
    <property type="project" value="UniProtKB-KW"/>
</dbReference>
<dbReference type="InterPro" id="IPR050856">
    <property type="entry name" value="Biotin_carboxylase_complex"/>
</dbReference>
<dbReference type="InterPro" id="IPR011054">
    <property type="entry name" value="Rudment_hybrid_motif"/>
</dbReference>
<dbReference type="InterPro" id="IPR005481">
    <property type="entry name" value="BC-like_N"/>
</dbReference>
<sequence length="440" mass="48042">MFERVLVANRGAVARRIIRACNSLQCESVAVYSDIDAALPHVAEASHAERLPGYQPVDTYLNGETIVAAARRAKADAVHPGYGFLAENPDFARDVEAAGMKFIGPAATWLERMGEKTQARQWMQANGFPVHAGSEVIRDQAMLVKAAETIGYPVMLKPAAGGGGIGMTVADDPGSLKAAYATTTSLAERTFGRSTVFLEKFLQRSRHIEVQLIGDGETLMALYERDCSVQRRHQKIVEESPAPEIQRSDIDDLSSRAVEALVGYDSLGTVETLYNEGRFGFLEMNTRLQVEHGVTEEVTGLDLVGLQMRIASGDRLSTLLPDRPEIDGHAVEARLYAEDPESLLPCPGHLSVFRVPDMVSVRIEASYREGNTVTPYYDPLLAKVIGKGATREAAIARALIALRAIEVKGVKTNAQLLCRILESARFIEAKLDTDFLSDLL</sequence>
<evidence type="ECO:0000259" key="6">
    <source>
        <dbReference type="PROSITE" id="PS50979"/>
    </source>
</evidence>
<dbReference type="PROSITE" id="PS00866">
    <property type="entry name" value="CPSASE_1"/>
    <property type="match status" value="1"/>
</dbReference>
<gene>
    <name evidence="7" type="ORF">METZ01_LOCUS10222</name>
</gene>
<accession>A0A381NU35</accession>
<name>A0A381NU35_9ZZZZ</name>
<dbReference type="InterPro" id="IPR005479">
    <property type="entry name" value="CPAse_ATP-bd"/>
</dbReference>
<evidence type="ECO:0000256" key="3">
    <source>
        <dbReference type="ARBA" id="ARBA00022840"/>
    </source>
</evidence>
<proteinExistence type="predicted"/>
<dbReference type="GO" id="GO:0046872">
    <property type="term" value="F:metal ion binding"/>
    <property type="evidence" value="ECO:0007669"/>
    <property type="project" value="InterPro"/>
</dbReference>
<dbReference type="EMBL" id="UINC01000555">
    <property type="protein sequence ID" value="SUZ57368.1"/>
    <property type="molecule type" value="Genomic_DNA"/>
</dbReference>
<dbReference type="AlphaFoldDB" id="A0A381NU35"/>
<feature type="domain" description="ATP-grasp" evidence="5">
    <location>
        <begin position="120"/>
        <end position="312"/>
    </location>
</feature>
<dbReference type="InterPro" id="IPR016185">
    <property type="entry name" value="PreATP-grasp_dom_sf"/>
</dbReference>
<feature type="domain" description="Biotin carboxylation" evidence="6">
    <location>
        <begin position="1"/>
        <end position="440"/>
    </location>
</feature>
<organism evidence="7">
    <name type="scientific">marine metagenome</name>
    <dbReference type="NCBI Taxonomy" id="408172"/>
    <lineage>
        <taxon>unclassified sequences</taxon>
        <taxon>metagenomes</taxon>
        <taxon>ecological metagenomes</taxon>
    </lineage>
</organism>
<dbReference type="SUPFAM" id="SSF52440">
    <property type="entry name" value="PreATP-grasp domain"/>
    <property type="match status" value="1"/>
</dbReference>
<keyword evidence="1" id="KW-0436">Ligase</keyword>
<dbReference type="PROSITE" id="PS50979">
    <property type="entry name" value="BC"/>
    <property type="match status" value="1"/>
</dbReference>
<dbReference type="InterPro" id="IPR005482">
    <property type="entry name" value="Biotin_COase_C"/>
</dbReference>
<keyword evidence="3" id="KW-0067">ATP-binding</keyword>
<keyword evidence="2" id="KW-0547">Nucleotide-binding</keyword>
<dbReference type="InterPro" id="IPR011761">
    <property type="entry name" value="ATP-grasp"/>
</dbReference>
<keyword evidence="4" id="KW-0092">Biotin</keyword>
<dbReference type="PROSITE" id="PS50975">
    <property type="entry name" value="ATP_GRASP"/>
    <property type="match status" value="1"/>
</dbReference>
<dbReference type="SMART" id="SM00878">
    <property type="entry name" value="Biotin_carb_C"/>
    <property type="match status" value="1"/>
</dbReference>
<evidence type="ECO:0000256" key="1">
    <source>
        <dbReference type="ARBA" id="ARBA00022598"/>
    </source>
</evidence>
<protein>
    <recommendedName>
        <fullName evidence="8">Biotin carboxylase</fullName>
    </recommendedName>
</protein>
<dbReference type="Pfam" id="PF02786">
    <property type="entry name" value="CPSase_L_D2"/>
    <property type="match status" value="1"/>
</dbReference>
<evidence type="ECO:0000259" key="5">
    <source>
        <dbReference type="PROSITE" id="PS50975"/>
    </source>
</evidence>
<dbReference type="PANTHER" id="PTHR18866">
    <property type="entry name" value="CARBOXYLASE:PYRUVATE/ACETYL-COA/PROPIONYL-COA CARBOXYLASE"/>
    <property type="match status" value="1"/>
</dbReference>
<dbReference type="Pfam" id="PF00289">
    <property type="entry name" value="Biotin_carb_N"/>
    <property type="match status" value="1"/>
</dbReference>
<dbReference type="PROSITE" id="PS00867">
    <property type="entry name" value="CPSASE_2"/>
    <property type="match status" value="1"/>
</dbReference>
<dbReference type="InterPro" id="IPR011764">
    <property type="entry name" value="Biotin_carboxylation_dom"/>
</dbReference>
<reference evidence="7" key="1">
    <citation type="submission" date="2018-05" db="EMBL/GenBank/DDBJ databases">
        <authorList>
            <person name="Lanie J.A."/>
            <person name="Ng W.-L."/>
            <person name="Kazmierczak K.M."/>
            <person name="Andrzejewski T.M."/>
            <person name="Davidsen T.M."/>
            <person name="Wayne K.J."/>
            <person name="Tettelin H."/>
            <person name="Glass J.I."/>
            <person name="Rusch D."/>
            <person name="Podicherti R."/>
            <person name="Tsui H.-C.T."/>
            <person name="Winkler M.E."/>
        </authorList>
    </citation>
    <scope>NUCLEOTIDE SEQUENCE</scope>
</reference>
<dbReference type="Pfam" id="PF02785">
    <property type="entry name" value="Biotin_carb_C"/>
    <property type="match status" value="1"/>
</dbReference>